<feature type="compositionally biased region" description="Polar residues" evidence="1">
    <location>
        <begin position="44"/>
        <end position="53"/>
    </location>
</feature>
<keyword evidence="3" id="KW-1185">Reference proteome</keyword>
<feature type="compositionally biased region" description="Low complexity" evidence="1">
    <location>
        <begin position="1"/>
        <end position="16"/>
    </location>
</feature>
<protein>
    <submittedName>
        <fullName evidence="2">Uncharacterized protein</fullName>
    </submittedName>
</protein>
<dbReference type="EMBL" id="KV784355">
    <property type="protein sequence ID" value="OEU19609.1"/>
    <property type="molecule type" value="Genomic_DNA"/>
</dbReference>
<feature type="region of interest" description="Disordered" evidence="1">
    <location>
        <begin position="1"/>
        <end position="53"/>
    </location>
</feature>
<evidence type="ECO:0000256" key="1">
    <source>
        <dbReference type="SAM" id="MobiDB-lite"/>
    </source>
</evidence>
<feature type="compositionally biased region" description="Acidic residues" evidence="1">
    <location>
        <begin position="21"/>
        <end position="35"/>
    </location>
</feature>
<evidence type="ECO:0000313" key="2">
    <source>
        <dbReference type="EMBL" id="OEU19609.1"/>
    </source>
</evidence>
<accession>A0A1E7FN63</accession>
<dbReference type="AlphaFoldDB" id="A0A1E7FN63"/>
<dbReference type="Proteomes" id="UP000095751">
    <property type="component" value="Unassembled WGS sequence"/>
</dbReference>
<reference evidence="2 3" key="1">
    <citation type="submission" date="2016-09" db="EMBL/GenBank/DDBJ databases">
        <title>Extensive genetic diversity and differential bi-allelic expression allows diatom success in the polar Southern Ocean.</title>
        <authorList>
            <consortium name="DOE Joint Genome Institute"/>
            <person name="Mock T."/>
            <person name="Otillar R.P."/>
            <person name="Strauss J."/>
            <person name="Dupont C."/>
            <person name="Frickenhaus S."/>
            <person name="Maumus F."/>
            <person name="Mcmullan M."/>
            <person name="Sanges R."/>
            <person name="Schmutz J."/>
            <person name="Toseland A."/>
            <person name="Valas R."/>
            <person name="Veluchamy A."/>
            <person name="Ward B.J."/>
            <person name="Allen A."/>
            <person name="Barry K."/>
            <person name="Falciatore A."/>
            <person name="Ferrante M."/>
            <person name="Fortunato A.E."/>
            <person name="Gloeckner G."/>
            <person name="Gruber A."/>
            <person name="Hipkin R."/>
            <person name="Janech M."/>
            <person name="Kroth P."/>
            <person name="Leese F."/>
            <person name="Lindquist E."/>
            <person name="Lyon B.R."/>
            <person name="Martin J."/>
            <person name="Mayer C."/>
            <person name="Parker M."/>
            <person name="Quesneville H."/>
            <person name="Raymond J."/>
            <person name="Uhlig C."/>
            <person name="Valentin K.U."/>
            <person name="Worden A.Z."/>
            <person name="Armbrust E.V."/>
            <person name="Bowler C."/>
            <person name="Green B."/>
            <person name="Moulton V."/>
            <person name="Van Oosterhout C."/>
            <person name="Grigoriev I."/>
        </authorList>
    </citation>
    <scope>NUCLEOTIDE SEQUENCE [LARGE SCALE GENOMIC DNA]</scope>
    <source>
        <strain evidence="2 3">CCMP1102</strain>
    </source>
</reference>
<gene>
    <name evidence="2" type="ORF">FRACYDRAFT_235669</name>
</gene>
<dbReference type="KEGG" id="fcy:FRACYDRAFT_235669"/>
<feature type="region of interest" description="Disordered" evidence="1">
    <location>
        <begin position="93"/>
        <end position="113"/>
    </location>
</feature>
<sequence length="144" mass="16540">MNNQQNQDQNPHQNQQRFNVYEDDEDDEDDEENEDSKDGIVEMKQTNNYCGSSSNYVRVQTISKFPTFIGTLEPTSSAEEPTDNNICVRDISQEGKEEGLELQRKSNQDGKDNGVTVHAEDHLFCESMFRFNKHITTKSIRGKS</sequence>
<name>A0A1E7FN63_9STRA</name>
<evidence type="ECO:0000313" key="3">
    <source>
        <dbReference type="Proteomes" id="UP000095751"/>
    </source>
</evidence>
<proteinExistence type="predicted"/>
<organism evidence="2 3">
    <name type="scientific">Fragilariopsis cylindrus CCMP1102</name>
    <dbReference type="NCBI Taxonomy" id="635003"/>
    <lineage>
        <taxon>Eukaryota</taxon>
        <taxon>Sar</taxon>
        <taxon>Stramenopiles</taxon>
        <taxon>Ochrophyta</taxon>
        <taxon>Bacillariophyta</taxon>
        <taxon>Bacillariophyceae</taxon>
        <taxon>Bacillariophycidae</taxon>
        <taxon>Bacillariales</taxon>
        <taxon>Bacillariaceae</taxon>
        <taxon>Fragilariopsis</taxon>
    </lineage>
</organism>
<dbReference type="InParanoid" id="A0A1E7FN63"/>